<dbReference type="Pfam" id="PF00646">
    <property type="entry name" value="F-box"/>
    <property type="match status" value="1"/>
</dbReference>
<protein>
    <submittedName>
        <fullName evidence="2">Fbd-associated F-box protein</fullName>
    </submittedName>
</protein>
<gene>
    <name evidence="2" type="ORF">Adt_36195</name>
</gene>
<dbReference type="PANTHER" id="PTHR31900">
    <property type="entry name" value="F-BOX/RNI SUPERFAMILY PROTEIN-RELATED"/>
    <property type="match status" value="1"/>
</dbReference>
<dbReference type="InterPro" id="IPR036047">
    <property type="entry name" value="F-box-like_dom_sf"/>
</dbReference>
<comment type="caution">
    <text evidence="2">The sequence shown here is derived from an EMBL/GenBank/DDBJ whole genome shotgun (WGS) entry which is preliminary data.</text>
</comment>
<evidence type="ECO:0000313" key="2">
    <source>
        <dbReference type="EMBL" id="KAL2475459.1"/>
    </source>
</evidence>
<name>A0ABD1QGV7_9LAMI</name>
<feature type="domain" description="F-box" evidence="1">
    <location>
        <begin position="14"/>
        <end position="66"/>
    </location>
</feature>
<dbReference type="PROSITE" id="PS50181">
    <property type="entry name" value="FBOX"/>
    <property type="match status" value="1"/>
</dbReference>
<dbReference type="EMBL" id="JBFOLK010000011">
    <property type="protein sequence ID" value="KAL2475459.1"/>
    <property type="molecule type" value="Genomic_DNA"/>
</dbReference>
<keyword evidence="3" id="KW-1185">Reference proteome</keyword>
<dbReference type="PANTHER" id="PTHR31900:SF30">
    <property type="entry name" value="SUPERFAMILY PROTEIN, PUTATIVE-RELATED"/>
    <property type="match status" value="1"/>
</dbReference>
<dbReference type="InterPro" id="IPR050232">
    <property type="entry name" value="FBL13/AtMIF1-like"/>
</dbReference>
<reference evidence="3" key="1">
    <citation type="submission" date="2024-07" db="EMBL/GenBank/DDBJ databases">
        <title>Two chromosome-level genome assemblies of Korean endemic species Abeliophyllum distichum and Forsythia ovata (Oleaceae).</title>
        <authorList>
            <person name="Jang H."/>
        </authorList>
    </citation>
    <scope>NUCLEOTIDE SEQUENCE [LARGE SCALE GENOMIC DNA]</scope>
</reference>
<dbReference type="Proteomes" id="UP001604336">
    <property type="component" value="Unassembled WGS sequence"/>
</dbReference>
<sequence length="361" mass="42536">MASSNKRCKISEDASIMPHLPDDIVEAILFFLPVKDLTKLSVLSKRFRHSWKFCKNLSFDKKFARWLSTPGFAYLVTKCLMDRNDEKIHRLHLYCDPLEILNQVRLWIDNALFLGVEELELDFTPSKEKFLLKSRLILAKNLKSFKVLVVKNCKDILKININAPKLRPSRNFHLLPHPKNVVIGLAYVRILTVSSTFLEGLAPRFEDGEFKELFFCLWNLKEFHLLVKKESFVNPYDVAVFLKRCIRIERVFIDLADYSFMKSLYWDLQGKKALHEGNIMLRYVKYVKIKGYMLEEMPSAMGRFFIKNARNLETLVLVKAKKYDYMRIDLPSFMRRGVTTNAKVEIYEYLKDKNTIFPQHL</sequence>
<dbReference type="InterPro" id="IPR001810">
    <property type="entry name" value="F-box_dom"/>
</dbReference>
<dbReference type="AlphaFoldDB" id="A0ABD1QGV7"/>
<dbReference type="SUPFAM" id="SSF81383">
    <property type="entry name" value="F-box domain"/>
    <property type="match status" value="1"/>
</dbReference>
<proteinExistence type="predicted"/>
<organism evidence="2 3">
    <name type="scientific">Abeliophyllum distichum</name>
    <dbReference type="NCBI Taxonomy" id="126358"/>
    <lineage>
        <taxon>Eukaryota</taxon>
        <taxon>Viridiplantae</taxon>
        <taxon>Streptophyta</taxon>
        <taxon>Embryophyta</taxon>
        <taxon>Tracheophyta</taxon>
        <taxon>Spermatophyta</taxon>
        <taxon>Magnoliopsida</taxon>
        <taxon>eudicotyledons</taxon>
        <taxon>Gunneridae</taxon>
        <taxon>Pentapetalae</taxon>
        <taxon>asterids</taxon>
        <taxon>lamiids</taxon>
        <taxon>Lamiales</taxon>
        <taxon>Oleaceae</taxon>
        <taxon>Forsythieae</taxon>
        <taxon>Abeliophyllum</taxon>
    </lineage>
</organism>
<accession>A0ABD1QGV7</accession>
<dbReference type="SMART" id="SM00256">
    <property type="entry name" value="FBOX"/>
    <property type="match status" value="1"/>
</dbReference>
<evidence type="ECO:0000259" key="1">
    <source>
        <dbReference type="PROSITE" id="PS50181"/>
    </source>
</evidence>
<evidence type="ECO:0000313" key="3">
    <source>
        <dbReference type="Proteomes" id="UP001604336"/>
    </source>
</evidence>